<dbReference type="Proteomes" id="UP000253250">
    <property type="component" value="Unassembled WGS sequence"/>
</dbReference>
<dbReference type="InterPro" id="IPR007523">
    <property type="entry name" value="NDUFAF3/AAMDC"/>
</dbReference>
<dbReference type="OrthoDB" id="9800373at2"/>
<evidence type="ECO:0000313" key="2">
    <source>
        <dbReference type="Proteomes" id="UP000253250"/>
    </source>
</evidence>
<proteinExistence type="predicted"/>
<dbReference type="PANTHER" id="PTHR21192:SF2">
    <property type="entry name" value="NADH DEHYDROGENASE [UBIQUINONE] 1 ALPHA SUBCOMPLEX ASSEMBLY FACTOR 3"/>
    <property type="match status" value="1"/>
</dbReference>
<sequence>MRANRRPVNVDRRTFVKIHLDTGDGRRLIRGYDPGRLRIDDLVYEHSVILMPDEVVPDWRPRHFGELNAASLAELAAGAPEIILLGTGGVLRFPPPAWLAPFMQARIGVECMDTAAACRTYNLLMSEGRRVAAGLLLADPPPKPALSPGPR</sequence>
<reference evidence="1 2" key="1">
    <citation type="submission" date="2018-02" db="EMBL/GenBank/DDBJ databases">
        <title>Insights into the biology of acidophilic members of the Acidiferrobacteraceae family derived from comparative genomic analyses.</title>
        <authorList>
            <person name="Issotta F."/>
            <person name="Thyssen C."/>
            <person name="Mena C."/>
            <person name="Moya A."/>
            <person name="Bellenberg S."/>
            <person name="Sproer C."/>
            <person name="Covarrubias P.C."/>
            <person name="Sand W."/>
            <person name="Quatrini R."/>
            <person name="Vera M."/>
        </authorList>
    </citation>
    <scope>NUCLEOTIDE SEQUENCE [LARGE SCALE GENOMIC DNA]</scope>
    <source>
        <strain evidence="2">m-1</strain>
    </source>
</reference>
<dbReference type="Gene3D" id="3.40.1230.10">
    <property type="entry name" value="MTH938-like"/>
    <property type="match status" value="1"/>
</dbReference>
<gene>
    <name evidence="1" type="ORF">C4900_10325</name>
</gene>
<evidence type="ECO:0000313" key="1">
    <source>
        <dbReference type="EMBL" id="RCN56238.1"/>
    </source>
</evidence>
<protein>
    <recommendedName>
        <fullName evidence="3">Xcc1710-like domain-containing protein</fullName>
    </recommendedName>
</protein>
<dbReference type="SUPFAM" id="SSF64076">
    <property type="entry name" value="MTH938-like"/>
    <property type="match status" value="1"/>
</dbReference>
<dbReference type="CDD" id="cd05560">
    <property type="entry name" value="Xcc1710_like"/>
    <property type="match status" value="1"/>
</dbReference>
<dbReference type="InterPro" id="IPR036748">
    <property type="entry name" value="MTH938-like_sf"/>
</dbReference>
<dbReference type="AlphaFoldDB" id="A0A368HCZ3"/>
<accession>A0A368HCZ3</accession>
<dbReference type="EMBL" id="PSYR01000002">
    <property type="protein sequence ID" value="RCN56238.1"/>
    <property type="molecule type" value="Genomic_DNA"/>
</dbReference>
<evidence type="ECO:0008006" key="3">
    <source>
        <dbReference type="Google" id="ProtNLM"/>
    </source>
</evidence>
<comment type="caution">
    <text evidence="1">The sequence shown here is derived from an EMBL/GenBank/DDBJ whole genome shotgun (WGS) entry which is preliminary data.</text>
</comment>
<keyword evidence="2" id="KW-1185">Reference proteome</keyword>
<dbReference type="Pfam" id="PF04430">
    <property type="entry name" value="DUF498"/>
    <property type="match status" value="1"/>
</dbReference>
<name>A0A368HCZ3_9GAMM</name>
<dbReference type="PANTHER" id="PTHR21192">
    <property type="entry name" value="NUCLEAR PROTEIN E3-3"/>
    <property type="match status" value="1"/>
</dbReference>
<organism evidence="1 2">
    <name type="scientific">Acidiferrobacter thiooxydans</name>
    <dbReference type="NCBI Taxonomy" id="163359"/>
    <lineage>
        <taxon>Bacteria</taxon>
        <taxon>Pseudomonadati</taxon>
        <taxon>Pseudomonadota</taxon>
        <taxon>Gammaproteobacteria</taxon>
        <taxon>Acidiferrobacterales</taxon>
        <taxon>Acidiferrobacteraceae</taxon>
        <taxon>Acidiferrobacter</taxon>
    </lineage>
</organism>